<evidence type="ECO:0000313" key="3">
    <source>
        <dbReference type="Proteomes" id="UP000499080"/>
    </source>
</evidence>
<evidence type="ECO:0000313" key="2">
    <source>
        <dbReference type="EMBL" id="GBN70797.1"/>
    </source>
</evidence>
<dbReference type="EMBL" id="BGPR01225336">
    <property type="protein sequence ID" value="GBN70797.1"/>
    <property type="molecule type" value="Genomic_DNA"/>
</dbReference>
<evidence type="ECO:0000313" key="1">
    <source>
        <dbReference type="EMBL" id="GBN70790.1"/>
    </source>
</evidence>
<reference evidence="2 3" key="1">
    <citation type="journal article" date="2019" name="Sci. Rep.">
        <title>Orb-weaving spider Araneus ventricosus genome elucidates the spidroin gene catalogue.</title>
        <authorList>
            <person name="Kono N."/>
            <person name="Nakamura H."/>
            <person name="Ohtoshi R."/>
            <person name="Moran D.A.P."/>
            <person name="Shinohara A."/>
            <person name="Yoshida Y."/>
            <person name="Fujiwara M."/>
            <person name="Mori M."/>
            <person name="Tomita M."/>
            <person name="Arakawa K."/>
        </authorList>
    </citation>
    <scope>NUCLEOTIDE SEQUENCE [LARGE SCALE GENOMIC DNA]</scope>
</reference>
<protein>
    <submittedName>
        <fullName evidence="2">Uncharacterized protein</fullName>
    </submittedName>
</protein>
<dbReference type="Proteomes" id="UP000499080">
    <property type="component" value="Unassembled WGS sequence"/>
</dbReference>
<keyword evidence="3" id="KW-1185">Reference proteome</keyword>
<proteinExistence type="predicted"/>
<organism evidence="2 3">
    <name type="scientific">Araneus ventricosus</name>
    <name type="common">Orbweaver spider</name>
    <name type="synonym">Epeira ventricosa</name>
    <dbReference type="NCBI Taxonomy" id="182803"/>
    <lineage>
        <taxon>Eukaryota</taxon>
        <taxon>Metazoa</taxon>
        <taxon>Ecdysozoa</taxon>
        <taxon>Arthropoda</taxon>
        <taxon>Chelicerata</taxon>
        <taxon>Arachnida</taxon>
        <taxon>Araneae</taxon>
        <taxon>Araneomorphae</taxon>
        <taxon>Entelegynae</taxon>
        <taxon>Araneoidea</taxon>
        <taxon>Araneidae</taxon>
        <taxon>Araneus</taxon>
    </lineage>
</organism>
<comment type="caution">
    <text evidence="2">The sequence shown here is derived from an EMBL/GenBank/DDBJ whole genome shotgun (WGS) entry which is preliminary data.</text>
</comment>
<dbReference type="EMBL" id="BGPR01225332">
    <property type="protein sequence ID" value="GBN70790.1"/>
    <property type="molecule type" value="Genomic_DNA"/>
</dbReference>
<feature type="non-terminal residue" evidence="2">
    <location>
        <position position="1"/>
    </location>
</feature>
<dbReference type="AlphaFoldDB" id="A0A4Y2R515"/>
<gene>
    <name evidence="1" type="ORF">AVEN_50371_1</name>
    <name evidence="2" type="ORF">AVEN_63892_1</name>
</gene>
<sequence length="46" mass="4948">DVVRKFESGVHSQVSSLPSEQRRLKVVVNRTSALRAEVRGGANAGV</sequence>
<accession>A0A4Y2R515</accession>
<name>A0A4Y2R515_ARAVE</name>